<feature type="transmembrane region" description="Helical" evidence="8">
    <location>
        <begin position="148"/>
        <end position="168"/>
    </location>
</feature>
<dbReference type="EMBL" id="JAGGLI010000005">
    <property type="protein sequence ID" value="MBP2026941.1"/>
    <property type="molecule type" value="Genomic_DNA"/>
</dbReference>
<evidence type="ECO:0000256" key="3">
    <source>
        <dbReference type="ARBA" id="ARBA00022448"/>
    </source>
</evidence>
<dbReference type="PANTHER" id="PTHR30330">
    <property type="entry name" value="AGSS FAMILY TRANSPORTER, SODIUM-ALANINE"/>
    <property type="match status" value="1"/>
</dbReference>
<evidence type="ECO:0000256" key="5">
    <source>
        <dbReference type="ARBA" id="ARBA00022692"/>
    </source>
</evidence>
<dbReference type="NCBIfam" id="TIGR00835">
    <property type="entry name" value="agcS"/>
    <property type="match status" value="1"/>
</dbReference>
<evidence type="ECO:0000256" key="8">
    <source>
        <dbReference type="RuleBase" id="RU363064"/>
    </source>
</evidence>
<feature type="transmembrane region" description="Helical" evidence="8">
    <location>
        <begin position="100"/>
        <end position="120"/>
    </location>
</feature>
<name>A0ABS4KII4_9FIRM</name>
<comment type="caution">
    <text evidence="9">The sequence shown here is derived from an EMBL/GenBank/DDBJ whole genome shotgun (WGS) entry which is preliminary data.</text>
</comment>
<organism evidence="9 10">
    <name type="scientific">Acetoanaerobium pronyense</name>
    <dbReference type="NCBI Taxonomy" id="1482736"/>
    <lineage>
        <taxon>Bacteria</taxon>
        <taxon>Bacillati</taxon>
        <taxon>Bacillota</taxon>
        <taxon>Clostridia</taxon>
        <taxon>Peptostreptococcales</taxon>
        <taxon>Filifactoraceae</taxon>
        <taxon>Acetoanaerobium</taxon>
    </lineage>
</organism>
<keyword evidence="3 8" id="KW-0813">Transport</keyword>
<dbReference type="RefSeq" id="WP_330623368.1">
    <property type="nucleotide sequence ID" value="NZ_JAGGLI010000005.1"/>
</dbReference>
<comment type="similarity">
    <text evidence="2 8">Belongs to the alanine or glycine:cation symporter (AGCS) (TC 2.A.25) family.</text>
</comment>
<feature type="transmembrane region" description="Helical" evidence="8">
    <location>
        <begin position="386"/>
        <end position="404"/>
    </location>
</feature>
<sequence>MMDLFQIVNSINSVLWGPVMLFFLLGTGVLFTWKLRFLQVRKLGQAFKETFGGIFKKSDAADEDGMSSFQALSTAIAAQVGTGNLAGVATAIAAGGPGAIFWMWISGFFGMGTIFAEAVLAQIYKTRVDGEVTGGPAYYIRDGLKNKYLAGFFSVAIVLALGFMGNMVQSNSISQAVTGAFDVPAVGVGIFVAIIVGLIIMGGIGRIAKFTEMVVPFMAAFYIVGSLVIVFMNFENIVPAFQMIIYGAFNPMAATGGLIGATVKESFRYGIARGLFSNEAGMGSTPHAHAVAKVKHPGKQGLVAIMGVVIDTGIVCTLTALVILTTEALGTGLSGAALTQQGFVNGFGGFGSIFIAICLFFFALSTIIGWYFFGESNIRYLFGKKGIGLYRVIVLFCIVFGTTMEVELVWELADTFNGLMVIPNLIALLGMSSLIIKATNDFEDNFEKGKPSSFENKEKGISKNIS</sequence>
<feature type="transmembrane region" description="Helical" evidence="8">
    <location>
        <begin position="180"/>
        <end position="201"/>
    </location>
</feature>
<keyword evidence="8" id="KW-0769">Symport</keyword>
<evidence type="ECO:0000256" key="2">
    <source>
        <dbReference type="ARBA" id="ARBA00009261"/>
    </source>
</evidence>
<proteinExistence type="inferred from homology"/>
<evidence type="ECO:0000256" key="6">
    <source>
        <dbReference type="ARBA" id="ARBA00022989"/>
    </source>
</evidence>
<evidence type="ECO:0000256" key="7">
    <source>
        <dbReference type="ARBA" id="ARBA00023136"/>
    </source>
</evidence>
<gene>
    <name evidence="9" type="ORF">J2Z35_000733</name>
</gene>
<feature type="transmembrane region" description="Helical" evidence="8">
    <location>
        <begin position="75"/>
        <end position="94"/>
    </location>
</feature>
<protein>
    <submittedName>
        <fullName evidence="9">AGCS family alanine or glycine:cation symporter</fullName>
    </submittedName>
</protein>
<dbReference type="PANTHER" id="PTHR30330:SF14">
    <property type="entry name" value="SODIUM_AMINO ACID (ALANINE) SYMPORTER"/>
    <property type="match status" value="1"/>
</dbReference>
<feature type="transmembrane region" description="Helical" evidence="8">
    <location>
        <begin position="240"/>
        <end position="263"/>
    </location>
</feature>
<feature type="transmembrane region" description="Helical" evidence="8">
    <location>
        <begin position="213"/>
        <end position="234"/>
    </location>
</feature>
<feature type="transmembrane region" description="Helical" evidence="8">
    <location>
        <begin position="302"/>
        <end position="324"/>
    </location>
</feature>
<evidence type="ECO:0000313" key="9">
    <source>
        <dbReference type="EMBL" id="MBP2026941.1"/>
    </source>
</evidence>
<feature type="transmembrane region" description="Helical" evidence="8">
    <location>
        <begin position="15"/>
        <end position="33"/>
    </location>
</feature>
<dbReference type="Pfam" id="PF01235">
    <property type="entry name" value="Na_Ala_symp"/>
    <property type="match status" value="1"/>
</dbReference>
<feature type="transmembrane region" description="Helical" evidence="8">
    <location>
        <begin position="416"/>
        <end position="436"/>
    </location>
</feature>
<dbReference type="Gene3D" id="1.20.1740.10">
    <property type="entry name" value="Amino acid/polyamine transporter I"/>
    <property type="match status" value="1"/>
</dbReference>
<evidence type="ECO:0000256" key="1">
    <source>
        <dbReference type="ARBA" id="ARBA00004651"/>
    </source>
</evidence>
<feature type="transmembrane region" description="Helical" evidence="8">
    <location>
        <begin position="353"/>
        <end position="374"/>
    </location>
</feature>
<dbReference type="PRINTS" id="PR00175">
    <property type="entry name" value="NAALASMPORT"/>
</dbReference>
<keyword evidence="7 8" id="KW-0472">Membrane</keyword>
<dbReference type="Proteomes" id="UP001314903">
    <property type="component" value="Unassembled WGS sequence"/>
</dbReference>
<accession>A0ABS4KII4</accession>
<keyword evidence="4 8" id="KW-1003">Cell membrane</keyword>
<reference evidence="9 10" key="1">
    <citation type="submission" date="2021-03" db="EMBL/GenBank/DDBJ databases">
        <title>Genomic Encyclopedia of Type Strains, Phase IV (KMG-IV): sequencing the most valuable type-strain genomes for metagenomic binning, comparative biology and taxonomic classification.</title>
        <authorList>
            <person name="Goeker M."/>
        </authorList>
    </citation>
    <scope>NUCLEOTIDE SEQUENCE [LARGE SCALE GENOMIC DNA]</scope>
    <source>
        <strain evidence="9 10">DSM 27512</strain>
    </source>
</reference>
<keyword evidence="10" id="KW-1185">Reference proteome</keyword>
<evidence type="ECO:0000313" key="10">
    <source>
        <dbReference type="Proteomes" id="UP001314903"/>
    </source>
</evidence>
<keyword evidence="5 8" id="KW-0812">Transmembrane</keyword>
<keyword evidence="6 8" id="KW-1133">Transmembrane helix</keyword>
<dbReference type="InterPro" id="IPR001463">
    <property type="entry name" value="Na/Ala_symport"/>
</dbReference>
<evidence type="ECO:0000256" key="4">
    <source>
        <dbReference type="ARBA" id="ARBA00022475"/>
    </source>
</evidence>
<comment type="subcellular location">
    <subcellularLocation>
        <location evidence="1 8">Cell membrane</location>
        <topology evidence="1 8">Multi-pass membrane protein</topology>
    </subcellularLocation>
</comment>